<dbReference type="Proteomes" id="UP000226192">
    <property type="component" value="Unassembled WGS sequence"/>
</dbReference>
<gene>
    <name evidence="4" type="ORF">CDD81_349</name>
</gene>
<dbReference type="OrthoDB" id="5377952at2759"/>
<evidence type="ECO:0000256" key="2">
    <source>
        <dbReference type="SAM" id="MobiDB-lite"/>
    </source>
</evidence>
<feature type="compositionally biased region" description="Basic and acidic residues" evidence="2">
    <location>
        <begin position="97"/>
        <end position="106"/>
    </location>
</feature>
<dbReference type="InterPro" id="IPR048743">
    <property type="entry name" value="AME1"/>
</dbReference>
<feature type="region of interest" description="Disordered" evidence="2">
    <location>
        <begin position="249"/>
        <end position="389"/>
    </location>
</feature>
<comment type="caution">
    <text evidence="4">The sequence shown here is derived from an EMBL/GenBank/DDBJ whole genome shotgun (WGS) entry which is preliminary data.</text>
</comment>
<feature type="compositionally biased region" description="Acidic residues" evidence="2">
    <location>
        <begin position="377"/>
        <end position="389"/>
    </location>
</feature>
<feature type="domain" description="Inner kinetochore subunit AME1" evidence="3">
    <location>
        <begin position="425"/>
        <end position="610"/>
    </location>
</feature>
<proteinExistence type="predicted"/>
<accession>A0A2C5Y3H7</accession>
<protein>
    <recommendedName>
        <fullName evidence="3">Inner kinetochore subunit AME1 domain-containing protein</fullName>
    </recommendedName>
</protein>
<sequence length="618" mass="68128">MATAGQERRAERLNERLRGAQRVDVADESFNLNIAGLDSTPAEPRRNGRTPSSLARKRKRDGSEPDKTGSQTTGSTSRRFARLAIDDAEHSPISGESMEHSRLNRSDKKHTIHQNSASSPTKSSVVQKSLDKQRGDATQVREMASLRSPEISPPPLPMMEEVAESPANAPGSGRRRSVRYTGASSSVARLQLAMSTDEAGPSSSSPLVQMARRNDAESKMRSRRSSLSASLQLAADDADELLSNTGLEGVVSNSSFPVPANGDLQLELDQDAQSGEEAEEIDAVEAAQVLGKKGRRKSVRTSSPQLGSGNLEEDGKHAEPAPKRRRNRVAKSPAQQKGPTRKRKPKPNKTQVQDKQARAPKPTARRPRESTVTQREPEEEAADANDDPAVEITVQRYVNFKRRAGDDDPDPLHLDLPFANRNAETVVDVLAQVCREVVTTTVEQFEQLLRSADDAAQKKECRIKMRAVEAFGEELSSRLLQHAIHLDHCLSLRKQLRQTQRERAKLRDEILQLRGERDQIALRMDAVRIKHQADDKEATYRINASTLMHDIELAVEQGKQAPELSPAAQKRANVANLELLIARVSEQASSASSSGGLLHQVQDFNKLLERAALQLESR</sequence>
<dbReference type="Pfam" id="PF20994">
    <property type="entry name" value="CENPU"/>
    <property type="match status" value="1"/>
</dbReference>
<organism evidence="4 5">
    <name type="scientific">Ophiocordyceps australis</name>
    <dbReference type="NCBI Taxonomy" id="1399860"/>
    <lineage>
        <taxon>Eukaryota</taxon>
        <taxon>Fungi</taxon>
        <taxon>Dikarya</taxon>
        <taxon>Ascomycota</taxon>
        <taxon>Pezizomycotina</taxon>
        <taxon>Sordariomycetes</taxon>
        <taxon>Hypocreomycetidae</taxon>
        <taxon>Hypocreales</taxon>
        <taxon>Ophiocordycipitaceae</taxon>
        <taxon>Ophiocordyceps</taxon>
    </lineage>
</organism>
<feature type="compositionally biased region" description="Basic and acidic residues" evidence="2">
    <location>
        <begin position="313"/>
        <end position="322"/>
    </location>
</feature>
<evidence type="ECO:0000256" key="1">
    <source>
        <dbReference type="SAM" id="Coils"/>
    </source>
</evidence>
<reference evidence="4 5" key="1">
    <citation type="submission" date="2017-06" db="EMBL/GenBank/DDBJ databases">
        <title>Ant-infecting Ophiocordyceps genomes reveal a high diversity of potential behavioral manipulation genes and a possible major role for enterotoxins.</title>
        <authorList>
            <person name="De Bekker C."/>
            <person name="Evans H.C."/>
            <person name="Brachmann A."/>
            <person name="Hughes D.P."/>
        </authorList>
    </citation>
    <scope>NUCLEOTIDE SEQUENCE [LARGE SCALE GENOMIC DNA]</scope>
    <source>
        <strain evidence="4 5">Map64</strain>
    </source>
</reference>
<feature type="compositionally biased region" description="Low complexity" evidence="2">
    <location>
        <begin position="68"/>
        <end position="77"/>
    </location>
</feature>
<dbReference type="AlphaFoldDB" id="A0A2C5Y3H7"/>
<feature type="compositionally biased region" description="Basic and acidic residues" evidence="2">
    <location>
        <begin position="1"/>
        <end position="18"/>
    </location>
</feature>
<feature type="compositionally biased region" description="Polar residues" evidence="2">
    <location>
        <begin position="113"/>
        <end position="127"/>
    </location>
</feature>
<evidence type="ECO:0000259" key="3">
    <source>
        <dbReference type="Pfam" id="PF20994"/>
    </source>
</evidence>
<name>A0A2C5Y3H7_9HYPO</name>
<feature type="region of interest" description="Disordered" evidence="2">
    <location>
        <begin position="1"/>
        <end position="231"/>
    </location>
</feature>
<evidence type="ECO:0000313" key="5">
    <source>
        <dbReference type="Proteomes" id="UP000226192"/>
    </source>
</evidence>
<evidence type="ECO:0000313" key="4">
    <source>
        <dbReference type="EMBL" id="PHH61441.1"/>
    </source>
</evidence>
<feature type="coiled-coil region" evidence="1">
    <location>
        <begin position="489"/>
        <end position="523"/>
    </location>
</feature>
<dbReference type="EMBL" id="NJET01000103">
    <property type="protein sequence ID" value="PHH61441.1"/>
    <property type="molecule type" value="Genomic_DNA"/>
</dbReference>
<keyword evidence="5" id="KW-1185">Reference proteome</keyword>
<feature type="compositionally biased region" description="Acidic residues" evidence="2">
    <location>
        <begin position="266"/>
        <end position="283"/>
    </location>
</feature>
<keyword evidence="1" id="KW-0175">Coiled coil</keyword>